<evidence type="ECO:0000313" key="3">
    <source>
        <dbReference type="EMBL" id="AOZ10578.1"/>
    </source>
</evidence>
<accession>A0ABN4TU96</accession>
<dbReference type="PANTHER" id="PTHR34606">
    <property type="entry name" value="BON DOMAIN-CONTAINING PROTEIN"/>
    <property type="match status" value="1"/>
</dbReference>
<proteinExistence type="predicted"/>
<dbReference type="Pfam" id="PF04972">
    <property type="entry name" value="BON"/>
    <property type="match status" value="1"/>
</dbReference>
<dbReference type="Proteomes" id="UP000177515">
    <property type="component" value="Chromosome 2"/>
</dbReference>
<dbReference type="InterPro" id="IPR051686">
    <property type="entry name" value="Lipoprotein_DolP"/>
</dbReference>
<keyword evidence="4" id="KW-1185">Reference proteome</keyword>
<dbReference type="PROSITE" id="PS50914">
    <property type="entry name" value="BON"/>
    <property type="match status" value="1"/>
</dbReference>
<feature type="region of interest" description="Disordered" evidence="1">
    <location>
        <begin position="1"/>
        <end position="28"/>
    </location>
</feature>
<reference evidence="3 4" key="1">
    <citation type="submission" date="2016-10" db="EMBL/GenBank/DDBJ databases">
        <title>Complete genome sequences of three Cupriavidus strains isolated from various Malaysian environments.</title>
        <authorList>
            <person name="Abdullah A.A.-A."/>
            <person name="Shafie N.A.H."/>
            <person name="Lau N.S."/>
        </authorList>
    </citation>
    <scope>NUCLEOTIDE SEQUENCE [LARGE SCALE GENOMIC DNA]</scope>
    <source>
        <strain evidence="3 4">USMAA1020</strain>
    </source>
</reference>
<dbReference type="Gene3D" id="3.30.1340.30">
    <property type="match status" value="1"/>
</dbReference>
<evidence type="ECO:0000259" key="2">
    <source>
        <dbReference type="PROSITE" id="PS50914"/>
    </source>
</evidence>
<feature type="domain" description="BON" evidence="2">
    <location>
        <begin position="36"/>
        <end position="104"/>
    </location>
</feature>
<evidence type="ECO:0000313" key="4">
    <source>
        <dbReference type="Proteomes" id="UP000177515"/>
    </source>
</evidence>
<gene>
    <name evidence="3" type="ORF">BKK80_34085</name>
</gene>
<evidence type="ECO:0000256" key="1">
    <source>
        <dbReference type="SAM" id="MobiDB-lite"/>
    </source>
</evidence>
<protein>
    <recommendedName>
        <fullName evidence="2">BON domain-containing protein</fullName>
    </recommendedName>
</protein>
<sequence>MGGYPAGNQSGAAAPVNPRADPAPMGMAAEMSGATSDRAITMNVKSQLLAEKGLTSSGIQVSTQDGVVRLSGTVKNDSERLTALNATRSVAGVKSVEDAMRVGK</sequence>
<name>A0ABN4TU96_9BURK</name>
<dbReference type="PANTHER" id="PTHR34606:SF15">
    <property type="entry name" value="BON DOMAIN-CONTAINING PROTEIN"/>
    <property type="match status" value="1"/>
</dbReference>
<organism evidence="3 4">
    <name type="scientific">Cupriavidus malaysiensis</name>
    <dbReference type="NCBI Taxonomy" id="367825"/>
    <lineage>
        <taxon>Bacteria</taxon>
        <taxon>Pseudomonadati</taxon>
        <taxon>Pseudomonadota</taxon>
        <taxon>Betaproteobacteria</taxon>
        <taxon>Burkholderiales</taxon>
        <taxon>Burkholderiaceae</taxon>
        <taxon>Cupriavidus</taxon>
    </lineage>
</organism>
<dbReference type="InterPro" id="IPR007055">
    <property type="entry name" value="BON_dom"/>
</dbReference>
<dbReference type="EMBL" id="CP017755">
    <property type="protein sequence ID" value="AOZ10578.1"/>
    <property type="molecule type" value="Genomic_DNA"/>
</dbReference>